<name>A0A7X0X1K3_LISSE</name>
<protein>
    <submittedName>
        <fullName evidence="2">Uncharacterized protein</fullName>
    </submittedName>
</protein>
<feature type="region of interest" description="Disordered" evidence="1">
    <location>
        <begin position="1"/>
        <end position="21"/>
    </location>
</feature>
<accession>A0A7X0X1K3</accession>
<organism evidence="2 3">
    <name type="scientific">Listeria seeligeri</name>
    <dbReference type="NCBI Taxonomy" id="1640"/>
    <lineage>
        <taxon>Bacteria</taxon>
        <taxon>Bacillati</taxon>
        <taxon>Bacillota</taxon>
        <taxon>Bacilli</taxon>
        <taxon>Bacillales</taxon>
        <taxon>Listeriaceae</taxon>
        <taxon>Listeria</taxon>
    </lineage>
</organism>
<evidence type="ECO:0000313" key="2">
    <source>
        <dbReference type="EMBL" id="MBC1485842.1"/>
    </source>
</evidence>
<sequence length="59" mass="6682">MSENSYQDKIKPYEKQQQKDSATIEALQQNVLALENKQVELEEQAQDKSSNEGLIAGRS</sequence>
<dbReference type="AlphaFoldDB" id="A0A7X0X1K3"/>
<evidence type="ECO:0000313" key="3">
    <source>
        <dbReference type="Proteomes" id="UP000523362"/>
    </source>
</evidence>
<feature type="compositionally biased region" description="Basic and acidic residues" evidence="1">
    <location>
        <begin position="1"/>
        <end position="18"/>
    </location>
</feature>
<proteinExistence type="predicted"/>
<reference evidence="2 3" key="1">
    <citation type="submission" date="2020-03" db="EMBL/GenBank/DDBJ databases">
        <title>Soil Listeria distribution.</title>
        <authorList>
            <person name="Liao J."/>
            <person name="Wiedmann M."/>
        </authorList>
    </citation>
    <scope>NUCLEOTIDE SEQUENCE [LARGE SCALE GENOMIC DNA]</scope>
    <source>
        <strain evidence="2 3">FSL L7-1560</strain>
    </source>
</reference>
<dbReference type="RefSeq" id="WP_185383551.1">
    <property type="nucleotide sequence ID" value="NZ_JAARRG010000003.1"/>
</dbReference>
<dbReference type="EMBL" id="JAARRG010000003">
    <property type="protein sequence ID" value="MBC1485842.1"/>
    <property type="molecule type" value="Genomic_DNA"/>
</dbReference>
<dbReference type="Proteomes" id="UP000523362">
    <property type="component" value="Unassembled WGS sequence"/>
</dbReference>
<gene>
    <name evidence="2" type="ORF">HB897_06335</name>
</gene>
<comment type="caution">
    <text evidence="2">The sequence shown here is derived from an EMBL/GenBank/DDBJ whole genome shotgun (WGS) entry which is preliminary data.</text>
</comment>
<evidence type="ECO:0000256" key="1">
    <source>
        <dbReference type="SAM" id="MobiDB-lite"/>
    </source>
</evidence>